<sequence length="286" mass="29887">MKTPFARCFAISLVLCVLSVARVAQASQEPRILALGGSVTEIIYALGEEDRLIARDATSTYPSAATALPDVGYLRALSPEGILSVNPTLIISEEGAGPPETIDVLNEAAITFVTIPDAHDRAGILAKVEAVGAALGVPGKAADLARELDTELQRAEKRARGITQDPKRVMFILSTQGGRIMAAGTNTAAQSIIEMSGGVNAIDCFEGYKQVTDEAVSAAAPDVILMMDRGGGHGASNDKLFAMPAIMTTPAAEDRAVIRMDGLFILGFGPRTAAAAMELNELLYGS</sequence>
<dbReference type="Pfam" id="PF01497">
    <property type="entry name" value="Peripla_BP_2"/>
    <property type="match status" value="1"/>
</dbReference>
<dbReference type="OrthoDB" id="9797736at2"/>
<dbReference type="eggNOG" id="COG4558">
    <property type="taxonomic scope" value="Bacteria"/>
</dbReference>
<evidence type="ECO:0000313" key="3">
    <source>
        <dbReference type="EMBL" id="ABG33627.1"/>
    </source>
</evidence>
<dbReference type="PANTHER" id="PTHR30535">
    <property type="entry name" value="VITAMIN B12-BINDING PROTEIN"/>
    <property type="match status" value="1"/>
</dbReference>
<dbReference type="RefSeq" id="WP_011570237.1">
    <property type="nucleotide sequence ID" value="NC_008209.1"/>
</dbReference>
<keyword evidence="4" id="KW-1185">Reference proteome</keyword>
<dbReference type="KEGG" id="rde:RD1_4189"/>
<dbReference type="STRING" id="375451.RD1_4189"/>
<evidence type="ECO:0000256" key="1">
    <source>
        <dbReference type="SAM" id="SignalP"/>
    </source>
</evidence>
<accession>Q160G6</accession>
<evidence type="ECO:0000313" key="4">
    <source>
        <dbReference type="Proteomes" id="UP000007029"/>
    </source>
</evidence>
<dbReference type="PANTHER" id="PTHR30535:SF4">
    <property type="entry name" value="HEMIN-BINDING PERIPLASMIC PROTEIN HMUT"/>
    <property type="match status" value="1"/>
</dbReference>
<dbReference type="PROSITE" id="PS50983">
    <property type="entry name" value="FE_B12_PBP"/>
    <property type="match status" value="1"/>
</dbReference>
<dbReference type="Proteomes" id="UP000007029">
    <property type="component" value="Chromosome"/>
</dbReference>
<proteinExistence type="predicted"/>
<dbReference type="EMBL" id="CP000362">
    <property type="protein sequence ID" value="ABG33627.1"/>
    <property type="molecule type" value="Genomic_DNA"/>
</dbReference>
<evidence type="ECO:0000259" key="2">
    <source>
        <dbReference type="PROSITE" id="PS50983"/>
    </source>
</evidence>
<feature type="chain" id="PRO_5004183958" evidence="1">
    <location>
        <begin position="27"/>
        <end position="286"/>
    </location>
</feature>
<feature type="signal peptide" evidence="1">
    <location>
        <begin position="1"/>
        <end position="26"/>
    </location>
</feature>
<dbReference type="SUPFAM" id="SSF53807">
    <property type="entry name" value="Helical backbone' metal receptor"/>
    <property type="match status" value="1"/>
</dbReference>
<dbReference type="InterPro" id="IPR002491">
    <property type="entry name" value="ABC_transptr_periplasmic_BD"/>
</dbReference>
<dbReference type="Gene3D" id="3.40.50.1980">
    <property type="entry name" value="Nitrogenase molybdenum iron protein domain"/>
    <property type="match status" value="2"/>
</dbReference>
<feature type="domain" description="Fe/B12 periplasmic-binding" evidence="2">
    <location>
        <begin position="31"/>
        <end position="286"/>
    </location>
</feature>
<name>Q160G6_ROSDO</name>
<dbReference type="AlphaFoldDB" id="Q160G6"/>
<gene>
    <name evidence="3" type="primary">hmuT</name>
    <name evidence="3" type="ordered locus">RD1_4189</name>
</gene>
<reference evidence="3 4" key="1">
    <citation type="journal article" date="2007" name="J. Bacteriol.">
        <title>The complete genome sequence of Roseobacter denitrificans reveals a mixotrophic rather than photosynthetic metabolism.</title>
        <authorList>
            <person name="Swingley W.D."/>
            <person name="Sadekar S."/>
            <person name="Mastrian S.D."/>
            <person name="Matthies H.J."/>
            <person name="Hao J."/>
            <person name="Ramos H."/>
            <person name="Acharya C.R."/>
            <person name="Conrad A.L."/>
            <person name="Taylor H.L."/>
            <person name="Dejesa L.C."/>
            <person name="Shah M.K."/>
            <person name="O'huallachain M.E."/>
            <person name="Lince M.T."/>
            <person name="Blankenship R.E."/>
            <person name="Beatty J.T."/>
            <person name="Touchman J.W."/>
        </authorList>
    </citation>
    <scope>NUCLEOTIDE SEQUENCE [LARGE SCALE GENOMIC DNA]</scope>
    <source>
        <strain evidence="4">ATCC 33942 / OCh 114</strain>
    </source>
</reference>
<keyword evidence="1" id="KW-0732">Signal</keyword>
<dbReference type="CDD" id="cd01149">
    <property type="entry name" value="HutB"/>
    <property type="match status" value="1"/>
</dbReference>
<organism evidence="3 4">
    <name type="scientific">Roseobacter denitrificans (strain ATCC 33942 / OCh 114)</name>
    <name type="common">Erythrobacter sp. (strain OCh 114)</name>
    <name type="synonym">Roseobacter denitrificans</name>
    <dbReference type="NCBI Taxonomy" id="375451"/>
    <lineage>
        <taxon>Bacteria</taxon>
        <taxon>Pseudomonadati</taxon>
        <taxon>Pseudomonadota</taxon>
        <taxon>Alphaproteobacteria</taxon>
        <taxon>Rhodobacterales</taxon>
        <taxon>Roseobacteraceae</taxon>
        <taxon>Roseobacter</taxon>
    </lineage>
</organism>
<protein>
    <submittedName>
        <fullName evidence="3">Hemin ABC transporter, periplasmic hemin-binding protein</fullName>
    </submittedName>
</protein>
<dbReference type="HOGENOM" id="CLU_038034_6_0_5"/>
<dbReference type="InterPro" id="IPR050902">
    <property type="entry name" value="ABC_Transporter_SBP"/>
</dbReference>